<evidence type="ECO:0000313" key="2">
    <source>
        <dbReference type="Proteomes" id="UP001526430"/>
    </source>
</evidence>
<organism evidence="1 2">
    <name type="scientific">Sabulicella glaciei</name>
    <dbReference type="NCBI Taxonomy" id="2984948"/>
    <lineage>
        <taxon>Bacteria</taxon>
        <taxon>Pseudomonadati</taxon>
        <taxon>Pseudomonadota</taxon>
        <taxon>Alphaproteobacteria</taxon>
        <taxon>Acetobacterales</taxon>
        <taxon>Acetobacteraceae</taxon>
        <taxon>Sabulicella</taxon>
    </lineage>
</organism>
<gene>
    <name evidence="1" type="ORF">OF850_12735</name>
</gene>
<reference evidence="1 2" key="1">
    <citation type="submission" date="2022-10" db="EMBL/GenBank/DDBJ databases">
        <title>Roseococcus glaciei nov., sp. nov., isolated from glacier.</title>
        <authorList>
            <person name="Liu Q."/>
            <person name="Xin Y.-H."/>
        </authorList>
    </citation>
    <scope>NUCLEOTIDE SEQUENCE [LARGE SCALE GENOMIC DNA]</scope>
    <source>
        <strain evidence="1 2">MDT2-1-1</strain>
    </source>
</reference>
<dbReference type="Proteomes" id="UP001526430">
    <property type="component" value="Unassembled WGS sequence"/>
</dbReference>
<protein>
    <submittedName>
        <fullName evidence="1">Uncharacterized protein</fullName>
    </submittedName>
</protein>
<proteinExistence type="predicted"/>
<accession>A0ABT3NY57</accession>
<evidence type="ECO:0000313" key="1">
    <source>
        <dbReference type="EMBL" id="MCW8086499.1"/>
    </source>
</evidence>
<comment type="caution">
    <text evidence="1">The sequence shown here is derived from an EMBL/GenBank/DDBJ whole genome shotgun (WGS) entry which is preliminary data.</text>
</comment>
<dbReference type="EMBL" id="JAPFQI010000009">
    <property type="protein sequence ID" value="MCW8086499.1"/>
    <property type="molecule type" value="Genomic_DNA"/>
</dbReference>
<name>A0ABT3NY57_9PROT</name>
<sequence length="45" mass="5118">MRGWNRTRYVERVTLAGDVGILARCLAVLLRGEGTGFTEQLREPR</sequence>
<keyword evidence="2" id="KW-1185">Reference proteome</keyword>